<dbReference type="AlphaFoldDB" id="A0A7V8FNQ1"/>
<keyword evidence="7" id="KW-0449">Lipoprotein</keyword>
<dbReference type="PRINTS" id="PR01023">
    <property type="entry name" value="NAFLGMOTY"/>
</dbReference>
<keyword evidence="2 4" id="KW-0472">Membrane</keyword>
<reference evidence="8" key="1">
    <citation type="journal article" date="2020" name="MBio">
        <title>Horizontal gene transfer to a defensive symbiont with a reduced genome amongst a multipartite beetle microbiome.</title>
        <authorList>
            <person name="Waterworth S.C."/>
            <person name="Florez L.V."/>
            <person name="Rees E.R."/>
            <person name="Hertweck C."/>
            <person name="Kaltenpoth M."/>
            <person name="Kwan J.C."/>
        </authorList>
    </citation>
    <scope>NUCLEOTIDE SEQUENCE [LARGE SCALE GENOMIC DNA]</scope>
</reference>
<dbReference type="PROSITE" id="PS51123">
    <property type="entry name" value="OMPA_2"/>
    <property type="match status" value="1"/>
</dbReference>
<dbReference type="InterPro" id="IPR006664">
    <property type="entry name" value="OMP_bac"/>
</dbReference>
<dbReference type="PANTHER" id="PTHR30329">
    <property type="entry name" value="STATOR ELEMENT OF FLAGELLAR MOTOR COMPLEX"/>
    <property type="match status" value="1"/>
</dbReference>
<comment type="subcellular location">
    <subcellularLocation>
        <location evidence="1">Cell outer membrane</location>
    </subcellularLocation>
</comment>
<dbReference type="CDD" id="cd07185">
    <property type="entry name" value="OmpA_C-like"/>
    <property type="match status" value="1"/>
</dbReference>
<dbReference type="PANTHER" id="PTHR30329:SF21">
    <property type="entry name" value="LIPOPROTEIN YIAD-RELATED"/>
    <property type="match status" value="1"/>
</dbReference>
<evidence type="ECO:0000256" key="2">
    <source>
        <dbReference type="ARBA" id="ARBA00023136"/>
    </source>
</evidence>
<feature type="signal peptide" evidence="5">
    <location>
        <begin position="1"/>
        <end position="21"/>
    </location>
</feature>
<organism evidence="7 8">
    <name type="scientific">Paracidovorax wautersii</name>
    <dbReference type="NCBI Taxonomy" id="1177982"/>
    <lineage>
        <taxon>Bacteria</taxon>
        <taxon>Pseudomonadati</taxon>
        <taxon>Pseudomonadota</taxon>
        <taxon>Betaproteobacteria</taxon>
        <taxon>Burkholderiales</taxon>
        <taxon>Comamonadaceae</taxon>
        <taxon>Paracidovorax</taxon>
    </lineage>
</organism>
<evidence type="ECO:0000256" key="1">
    <source>
        <dbReference type="ARBA" id="ARBA00004442"/>
    </source>
</evidence>
<dbReference type="GO" id="GO:0009279">
    <property type="term" value="C:cell outer membrane"/>
    <property type="evidence" value="ECO:0007669"/>
    <property type="project" value="UniProtKB-SubCell"/>
</dbReference>
<dbReference type="Gene3D" id="3.30.1330.60">
    <property type="entry name" value="OmpA-like domain"/>
    <property type="match status" value="1"/>
</dbReference>
<dbReference type="InterPro" id="IPR006665">
    <property type="entry name" value="OmpA-like"/>
</dbReference>
<dbReference type="Pfam" id="PF13488">
    <property type="entry name" value="Gly-zipper_Omp"/>
    <property type="match status" value="1"/>
</dbReference>
<accession>A0A7V8FNQ1</accession>
<keyword evidence="5" id="KW-0732">Signal</keyword>
<keyword evidence="3" id="KW-0998">Cell outer membrane</keyword>
<gene>
    <name evidence="7" type="primary">yiaD_2</name>
    <name evidence="7" type="ORF">GAK30_02028</name>
</gene>
<proteinExistence type="predicted"/>
<name>A0A7V8FNQ1_9BURK</name>
<dbReference type="InterPro" id="IPR050330">
    <property type="entry name" value="Bact_OuterMem_StrucFunc"/>
</dbReference>
<dbReference type="PRINTS" id="PR01021">
    <property type="entry name" value="OMPADOMAIN"/>
</dbReference>
<dbReference type="InterPro" id="IPR036737">
    <property type="entry name" value="OmpA-like_sf"/>
</dbReference>
<evidence type="ECO:0000313" key="7">
    <source>
        <dbReference type="EMBL" id="KAF1021134.1"/>
    </source>
</evidence>
<dbReference type="Proteomes" id="UP000461670">
    <property type="component" value="Unassembled WGS sequence"/>
</dbReference>
<feature type="chain" id="PRO_5031129138" evidence="5">
    <location>
        <begin position="22"/>
        <end position="212"/>
    </location>
</feature>
<dbReference type="SUPFAM" id="SSF103088">
    <property type="entry name" value="OmpA-like"/>
    <property type="match status" value="1"/>
</dbReference>
<evidence type="ECO:0000256" key="5">
    <source>
        <dbReference type="SAM" id="SignalP"/>
    </source>
</evidence>
<dbReference type="Pfam" id="PF00691">
    <property type="entry name" value="OmpA"/>
    <property type="match status" value="1"/>
</dbReference>
<feature type="domain" description="OmpA-like" evidence="6">
    <location>
        <begin position="93"/>
        <end position="210"/>
    </location>
</feature>
<dbReference type="EMBL" id="WNDQ01000025">
    <property type="protein sequence ID" value="KAF1021134.1"/>
    <property type="molecule type" value="Genomic_DNA"/>
</dbReference>
<dbReference type="PROSITE" id="PS51257">
    <property type="entry name" value="PROKAR_LIPOPROTEIN"/>
    <property type="match status" value="1"/>
</dbReference>
<dbReference type="InterPro" id="IPR039567">
    <property type="entry name" value="Gly-zipper"/>
</dbReference>
<evidence type="ECO:0000259" key="6">
    <source>
        <dbReference type="PROSITE" id="PS51123"/>
    </source>
</evidence>
<evidence type="ECO:0000256" key="4">
    <source>
        <dbReference type="PROSITE-ProRule" id="PRU00473"/>
    </source>
</evidence>
<comment type="caution">
    <text evidence="7">The sequence shown here is derived from an EMBL/GenBank/DDBJ whole genome shotgun (WGS) entry which is preliminary data.</text>
</comment>
<evidence type="ECO:0000313" key="8">
    <source>
        <dbReference type="Proteomes" id="UP000461670"/>
    </source>
</evidence>
<evidence type="ECO:0000256" key="3">
    <source>
        <dbReference type="ARBA" id="ARBA00023237"/>
    </source>
</evidence>
<sequence>MRKIVLATAAAAFILTGCANMDESQRAKATGTGIGAVAGAAVGGLIGGGRGAAIGAGIGGVGGYVWSSHMENQKRQMEQATQGTGVTVSQTADNQLKLDIPSDVSFDVNRANIKSNFAPILDRFAEGLRTNPNTTVRIIGHTDSSGSDAINNPLSLERATSTRDYLVARGVSINRIAVDGVGSRQPVASNDTAAGRAQNRRVEIYTGEAARQ</sequence>
<protein>
    <submittedName>
        <fullName evidence="7">Putative lipoprotein YiaD</fullName>
    </submittedName>
</protein>